<keyword evidence="1" id="KW-0472">Membrane</keyword>
<name>A0ABN9WNY3_9DINO</name>
<gene>
    <name evidence="2" type="ORF">PCOR1329_LOCUS69163</name>
</gene>
<sequence length="360" mass="38226">MADFCASAVRTMTLRSGMCFLQDDMPGRSADLPVEASRAEAKAPRGTVGLELARPRQGSRALPQGSVGDDIADDACRTVMPETVEDSRDWFFSTALWQTDLTRVTGYDPLRGGLEARAAPRRWPEESPVLRRGLRTCEAAVVLATCALVACGAFLAAGGSPMLLQMEVGSAEAAVEQPPPFRADAAVPAAPQPSPRSGGRAALRSLAPAAFAAAAEEERRGKLAAPCVLAPLSGRGAMAGRLHVSLEGETVAGEAKAQADYEKFQKDTTSENKSLGELVVFKTKAISDAKVELSETQSEHGATVDELTNIAQTISDLHGECDFTLKNFDIRQKARLQEIEAIQAAKAFLSGEDKSGLVRQ</sequence>
<reference evidence="2" key="1">
    <citation type="submission" date="2023-10" db="EMBL/GenBank/DDBJ databases">
        <authorList>
            <person name="Chen Y."/>
            <person name="Shah S."/>
            <person name="Dougan E. K."/>
            <person name="Thang M."/>
            <person name="Chan C."/>
        </authorList>
    </citation>
    <scope>NUCLEOTIDE SEQUENCE [LARGE SCALE GENOMIC DNA]</scope>
</reference>
<keyword evidence="3" id="KW-1185">Reference proteome</keyword>
<comment type="caution">
    <text evidence="2">The sequence shown here is derived from an EMBL/GenBank/DDBJ whole genome shotgun (WGS) entry which is preliminary data.</text>
</comment>
<evidence type="ECO:0000313" key="2">
    <source>
        <dbReference type="EMBL" id="CAK0888353.1"/>
    </source>
</evidence>
<feature type="transmembrane region" description="Helical" evidence="1">
    <location>
        <begin position="139"/>
        <end position="157"/>
    </location>
</feature>
<dbReference type="Proteomes" id="UP001189429">
    <property type="component" value="Unassembled WGS sequence"/>
</dbReference>
<keyword evidence="1" id="KW-1133">Transmembrane helix</keyword>
<protein>
    <submittedName>
        <fullName evidence="2">Uncharacterized protein</fullName>
    </submittedName>
</protein>
<proteinExistence type="predicted"/>
<organism evidence="2 3">
    <name type="scientific">Prorocentrum cordatum</name>
    <dbReference type="NCBI Taxonomy" id="2364126"/>
    <lineage>
        <taxon>Eukaryota</taxon>
        <taxon>Sar</taxon>
        <taxon>Alveolata</taxon>
        <taxon>Dinophyceae</taxon>
        <taxon>Prorocentrales</taxon>
        <taxon>Prorocentraceae</taxon>
        <taxon>Prorocentrum</taxon>
    </lineage>
</organism>
<accession>A0ABN9WNY3</accession>
<dbReference type="EMBL" id="CAUYUJ010019060">
    <property type="protein sequence ID" value="CAK0888353.1"/>
    <property type="molecule type" value="Genomic_DNA"/>
</dbReference>
<keyword evidence="1" id="KW-0812">Transmembrane</keyword>
<evidence type="ECO:0000313" key="3">
    <source>
        <dbReference type="Proteomes" id="UP001189429"/>
    </source>
</evidence>
<evidence type="ECO:0000256" key="1">
    <source>
        <dbReference type="SAM" id="Phobius"/>
    </source>
</evidence>